<proteinExistence type="predicted"/>
<name>A0A2I1DPC9_9PROT</name>
<dbReference type="SUPFAM" id="SSF117782">
    <property type="entry name" value="YbjQ-like"/>
    <property type="match status" value="1"/>
</dbReference>
<dbReference type="AlphaFoldDB" id="A0A2I1DPC9"/>
<comment type="caution">
    <text evidence="1">The sequence shown here is derived from an EMBL/GenBank/DDBJ whole genome shotgun (WGS) entry which is preliminary data.</text>
</comment>
<dbReference type="EMBL" id="MXAV01000007">
    <property type="protein sequence ID" value="PKY11722.1"/>
    <property type="molecule type" value="Genomic_DNA"/>
</dbReference>
<sequence length="101" mass="11226">MQEVFHTSTTDSIPGEAIQKNLGVISAFNEAVYSPDTLHRQAEDTLRELTRKARELGATGLVAVRFLPTQNFYGVRCMYGYGTAVVTHKITWPHAADDGER</sequence>
<evidence type="ECO:0008006" key="3">
    <source>
        <dbReference type="Google" id="ProtNLM"/>
    </source>
</evidence>
<gene>
    <name evidence="1" type="ORF">B1757_02730</name>
</gene>
<protein>
    <recommendedName>
        <fullName evidence="3">Heavy metal-binding domain-containing protein</fullName>
    </recommendedName>
</protein>
<accession>A0A2I1DPC9</accession>
<keyword evidence="2" id="KW-1185">Reference proteome</keyword>
<dbReference type="InParanoid" id="A0A2I1DPC9"/>
<reference evidence="1 2" key="1">
    <citation type="submission" date="2017-03" db="EMBL/GenBank/DDBJ databases">
        <title>Draft genime sequence of the acidophilic sulfur-oxidizing bacterium Acidithiobacillus sp. SH, isolated from seawater.</title>
        <authorList>
            <person name="Sharmin S."/>
            <person name="Tokuhisa M."/>
            <person name="Kanao T."/>
            <person name="Kamimura K."/>
        </authorList>
    </citation>
    <scope>NUCLEOTIDE SEQUENCE [LARGE SCALE GENOMIC DNA]</scope>
    <source>
        <strain evidence="1 2">SH</strain>
    </source>
</reference>
<dbReference type="InterPro" id="IPR035439">
    <property type="entry name" value="UPF0145_dom_sf"/>
</dbReference>
<dbReference type="Proteomes" id="UP000234329">
    <property type="component" value="Unassembled WGS sequence"/>
</dbReference>
<evidence type="ECO:0000313" key="1">
    <source>
        <dbReference type="EMBL" id="PKY11722.1"/>
    </source>
</evidence>
<evidence type="ECO:0000313" key="2">
    <source>
        <dbReference type="Proteomes" id="UP000234329"/>
    </source>
</evidence>
<dbReference type="Gene3D" id="3.30.110.70">
    <property type="entry name" value="Hypothetical protein apc22750. Chain B"/>
    <property type="match status" value="1"/>
</dbReference>
<organism evidence="1 2">
    <name type="scientific">Acidithiobacillus marinus</name>
    <dbReference type="NCBI Taxonomy" id="187490"/>
    <lineage>
        <taxon>Bacteria</taxon>
        <taxon>Pseudomonadati</taxon>
        <taxon>Pseudomonadota</taxon>
        <taxon>Acidithiobacillia</taxon>
        <taxon>Acidithiobacillales</taxon>
        <taxon>Acidithiobacillaceae</taxon>
        <taxon>Acidithiobacillus</taxon>
    </lineage>
</organism>